<dbReference type="EMBL" id="CP017839">
    <property type="protein sequence ID" value="APA96825.1"/>
    <property type="molecule type" value="Genomic_DNA"/>
</dbReference>
<protein>
    <submittedName>
        <fullName evidence="3">Mycolyltransferase</fullName>
    </submittedName>
</protein>
<evidence type="ECO:0000313" key="4">
    <source>
        <dbReference type="Proteomes" id="UP000037179"/>
    </source>
</evidence>
<feature type="chain" id="PRO_5044722419" evidence="1">
    <location>
        <begin position="39"/>
        <end position="56"/>
    </location>
</feature>
<keyword evidence="1" id="KW-0732">Signal</keyword>
<dbReference type="Proteomes" id="UP000180166">
    <property type="component" value="Chromosome"/>
</dbReference>
<dbReference type="KEGG" id="nsr:NS506_02765"/>
<dbReference type="EMBL" id="BBYQ01000090">
    <property type="protein sequence ID" value="GAP30665.1"/>
    <property type="molecule type" value="Genomic_DNA"/>
</dbReference>
<accession>A0ABC9YZF6</accession>
<organism evidence="3 4">
    <name type="scientific">Nocardia seriolae</name>
    <dbReference type="NCBI Taxonomy" id="37332"/>
    <lineage>
        <taxon>Bacteria</taxon>
        <taxon>Bacillati</taxon>
        <taxon>Actinomycetota</taxon>
        <taxon>Actinomycetes</taxon>
        <taxon>Mycobacteriales</taxon>
        <taxon>Nocardiaceae</taxon>
        <taxon>Nocardia</taxon>
    </lineage>
</organism>
<evidence type="ECO:0000313" key="3">
    <source>
        <dbReference type="EMBL" id="GAP30665.1"/>
    </source>
</evidence>
<proteinExistence type="predicted"/>
<dbReference type="AlphaFoldDB" id="A0ABC9YZF6"/>
<reference evidence="2 5" key="3">
    <citation type="submission" date="2016-10" db="EMBL/GenBank/DDBJ databases">
        <title>Genome sequence of Nocardia seriolae strain EM150506, isolated from Anguila japonica.</title>
        <authorList>
            <person name="Han H.-J."/>
        </authorList>
    </citation>
    <scope>NUCLEOTIDE SEQUENCE [LARGE SCALE GENOMIC DNA]</scope>
    <source>
        <strain evidence="2 5">EM150506</strain>
    </source>
</reference>
<feature type="signal peptide" evidence="1">
    <location>
        <begin position="1"/>
        <end position="38"/>
    </location>
</feature>
<gene>
    <name evidence="2" type="ORF">NS506_02765</name>
    <name evidence="3" type="ORF">NSK11_contig00090-0030</name>
</gene>
<evidence type="ECO:0000313" key="2">
    <source>
        <dbReference type="EMBL" id="APA96825.1"/>
    </source>
</evidence>
<dbReference type="Proteomes" id="UP000037179">
    <property type="component" value="Unassembled WGS sequence"/>
</dbReference>
<keyword evidence="4" id="KW-1185">Reference proteome</keyword>
<evidence type="ECO:0000256" key="1">
    <source>
        <dbReference type="SAM" id="SignalP"/>
    </source>
</evidence>
<reference evidence="4" key="1">
    <citation type="submission" date="2015-07" db="EMBL/GenBank/DDBJ databases">
        <title>Nocardia seriolae U-1 whole genome shotgun sequence.</title>
        <authorList>
            <person name="Imajoh M."/>
            <person name="Fukumoto Y."/>
            <person name="Sukeda M."/>
            <person name="Yamane J."/>
            <person name="Yamasaki K."/>
            <person name="Shimizu M."/>
            <person name="Ohnishi K."/>
            <person name="Oshima S."/>
        </authorList>
    </citation>
    <scope>NUCLEOTIDE SEQUENCE [LARGE SCALE GENOMIC DNA]</scope>
    <source>
        <strain evidence="4">U-1</strain>
    </source>
</reference>
<sequence length="56" mass="5464">MVGMARSGGRRTFRSVLKRSVTVVAAAVLVSSLGAAQATVGTGAAAAAPSGGYQEL</sequence>
<name>A0ABC9YZF6_9NOCA</name>
<evidence type="ECO:0000313" key="5">
    <source>
        <dbReference type="Proteomes" id="UP000180166"/>
    </source>
</evidence>
<reference evidence="3 4" key="2">
    <citation type="journal article" date="2016" name="Genome Announc.">
        <title>Draft Genome Sequence of Erythromycin- and Oxytetracycline-Sensitive Nocardia seriolae Strain U-1 (NBRC 110359).</title>
        <authorList>
            <person name="Imajoh M."/>
            <person name="Sukeda M."/>
            <person name="Shimizu M."/>
            <person name="Yamane J."/>
            <person name="Ohnishi K."/>
            <person name="Oshima S."/>
        </authorList>
    </citation>
    <scope>NUCLEOTIDE SEQUENCE [LARGE SCALE GENOMIC DNA]</scope>
    <source>
        <strain evidence="3 4">U-1</strain>
    </source>
</reference>